<comment type="caution">
    <text evidence="2">The sequence shown here is derived from an EMBL/GenBank/DDBJ whole genome shotgun (WGS) entry which is preliminary data.</text>
</comment>
<feature type="transmembrane region" description="Helical" evidence="1">
    <location>
        <begin position="126"/>
        <end position="146"/>
    </location>
</feature>
<name>A0AAD6VHQ6_9AGAR</name>
<keyword evidence="3" id="KW-1185">Reference proteome</keyword>
<protein>
    <submittedName>
        <fullName evidence="2">Uncharacterized protein</fullName>
    </submittedName>
</protein>
<feature type="transmembrane region" description="Helical" evidence="1">
    <location>
        <begin position="166"/>
        <end position="185"/>
    </location>
</feature>
<evidence type="ECO:0000313" key="3">
    <source>
        <dbReference type="Proteomes" id="UP001219525"/>
    </source>
</evidence>
<keyword evidence="1" id="KW-0472">Membrane</keyword>
<feature type="transmembrane region" description="Helical" evidence="1">
    <location>
        <begin position="16"/>
        <end position="34"/>
    </location>
</feature>
<reference evidence="2" key="1">
    <citation type="submission" date="2023-03" db="EMBL/GenBank/DDBJ databases">
        <title>Massive genome expansion in bonnet fungi (Mycena s.s.) driven by repeated elements and novel gene families across ecological guilds.</title>
        <authorList>
            <consortium name="Lawrence Berkeley National Laboratory"/>
            <person name="Harder C.B."/>
            <person name="Miyauchi S."/>
            <person name="Viragh M."/>
            <person name="Kuo A."/>
            <person name="Thoen E."/>
            <person name="Andreopoulos B."/>
            <person name="Lu D."/>
            <person name="Skrede I."/>
            <person name="Drula E."/>
            <person name="Henrissat B."/>
            <person name="Morin E."/>
            <person name="Kohler A."/>
            <person name="Barry K."/>
            <person name="LaButti K."/>
            <person name="Morin E."/>
            <person name="Salamov A."/>
            <person name="Lipzen A."/>
            <person name="Mereny Z."/>
            <person name="Hegedus B."/>
            <person name="Baldrian P."/>
            <person name="Stursova M."/>
            <person name="Weitz H."/>
            <person name="Taylor A."/>
            <person name="Grigoriev I.V."/>
            <person name="Nagy L.G."/>
            <person name="Martin F."/>
            <person name="Kauserud H."/>
        </authorList>
    </citation>
    <scope>NUCLEOTIDE SEQUENCE</scope>
    <source>
        <strain evidence="2">9144</strain>
    </source>
</reference>
<evidence type="ECO:0000256" key="1">
    <source>
        <dbReference type="SAM" id="Phobius"/>
    </source>
</evidence>
<dbReference type="Proteomes" id="UP001219525">
    <property type="component" value="Unassembled WGS sequence"/>
</dbReference>
<evidence type="ECO:0000313" key="2">
    <source>
        <dbReference type="EMBL" id="KAJ7207468.1"/>
    </source>
</evidence>
<feature type="transmembrane region" description="Helical" evidence="1">
    <location>
        <begin position="94"/>
        <end position="114"/>
    </location>
</feature>
<feature type="transmembrane region" description="Helical" evidence="1">
    <location>
        <begin position="206"/>
        <end position="225"/>
    </location>
</feature>
<keyword evidence="1" id="KW-0812">Transmembrane</keyword>
<organism evidence="2 3">
    <name type="scientific">Mycena pura</name>
    <dbReference type="NCBI Taxonomy" id="153505"/>
    <lineage>
        <taxon>Eukaryota</taxon>
        <taxon>Fungi</taxon>
        <taxon>Dikarya</taxon>
        <taxon>Basidiomycota</taxon>
        <taxon>Agaricomycotina</taxon>
        <taxon>Agaricomycetes</taxon>
        <taxon>Agaricomycetidae</taxon>
        <taxon>Agaricales</taxon>
        <taxon>Marasmiineae</taxon>
        <taxon>Mycenaceae</taxon>
        <taxon>Mycena</taxon>
    </lineage>
</organism>
<feature type="transmembrane region" description="Helical" evidence="1">
    <location>
        <begin position="46"/>
        <end position="74"/>
    </location>
</feature>
<keyword evidence="1" id="KW-1133">Transmembrane helix</keyword>
<feature type="transmembrane region" description="Helical" evidence="1">
    <location>
        <begin position="237"/>
        <end position="258"/>
    </location>
</feature>
<sequence length="315" mass="34655">MSAIVTGNLVAALLELFFYGAYFVLFTTVVYLFHRRHGISPKNAQAALLLGLLVQFLFITVHSMNTAYQMVFAIRLGGGASTEAFYLNLARPSFVANITLMVITHHLTDAFVLHRLYVIFSRGRNVMIFPLVCFLAQIVSGCGVIYRSASSDPGEDYLTLSNGWLTAKLVASILISTYSSAAISWRIWRIRRALQKTSEHMRLTSLLAILVESAVLQTATAIGMLASFQYKWGAGEFIWTGIAPAVFGVSTVLIHARIGLGWAHTSERLPSVNCNVKPTMVQVNVSATRGSLDEERMLETKAGLSGRHTPTKVYT</sequence>
<gene>
    <name evidence="2" type="ORF">GGX14DRAFT_455546</name>
</gene>
<dbReference type="AlphaFoldDB" id="A0AAD6VHQ6"/>
<dbReference type="EMBL" id="JARJCW010000036">
    <property type="protein sequence ID" value="KAJ7207468.1"/>
    <property type="molecule type" value="Genomic_DNA"/>
</dbReference>
<proteinExistence type="predicted"/>
<accession>A0AAD6VHQ6</accession>